<comment type="cofactor">
    <cofactor evidence="1 10">
        <name>Mg(2+)</name>
        <dbReference type="ChEBI" id="CHEBI:18420"/>
    </cofactor>
</comment>
<evidence type="ECO:0000256" key="12">
    <source>
        <dbReference type="PIRSR" id="PIRSR601465-50"/>
    </source>
</evidence>
<feature type="binding site" evidence="10">
    <location>
        <position position="361"/>
    </location>
    <ligand>
        <name>glyoxylate</name>
        <dbReference type="ChEBI" id="CHEBI:36655"/>
    </ligand>
</feature>
<dbReference type="NCBIfam" id="TIGR01345">
    <property type="entry name" value="malate_syn_G"/>
    <property type="match status" value="1"/>
</dbReference>
<dbReference type="Gene3D" id="3.20.20.360">
    <property type="entry name" value="Malate synthase, domain 3"/>
    <property type="match status" value="2"/>
</dbReference>
<feature type="domain" description="Malate synthase TIM barrel" evidence="14">
    <location>
        <begin position="358"/>
        <end position="599"/>
    </location>
</feature>
<dbReference type="GO" id="GO:0006097">
    <property type="term" value="P:glyoxylate cycle"/>
    <property type="evidence" value="ECO:0007669"/>
    <property type="project" value="UniProtKB-UniRule"/>
</dbReference>
<feature type="binding site" evidence="10">
    <location>
        <begin position="477"/>
        <end position="480"/>
    </location>
    <ligand>
        <name>glyoxylate</name>
        <dbReference type="ChEBI" id="CHEBI:36655"/>
    </ligand>
</feature>
<dbReference type="Proteomes" id="UP000076929">
    <property type="component" value="Chromosome"/>
</dbReference>
<keyword evidence="4 10" id="KW-0816">Tricarboxylic acid cycle</keyword>
<name>A0A172QV25_9CORY</name>
<evidence type="ECO:0000256" key="11">
    <source>
        <dbReference type="NCBIfam" id="TIGR01345"/>
    </source>
</evidence>
<keyword evidence="8 10" id="KW-0558">Oxidation</keyword>
<feature type="binding site" evidence="10">
    <location>
        <position position="140"/>
    </location>
    <ligand>
        <name>acetyl-CoA</name>
        <dbReference type="ChEBI" id="CHEBI:57288"/>
    </ligand>
</feature>
<evidence type="ECO:0000256" key="7">
    <source>
        <dbReference type="ARBA" id="ARBA00022842"/>
    </source>
</evidence>
<dbReference type="GO" id="GO:0006099">
    <property type="term" value="P:tricarboxylic acid cycle"/>
    <property type="evidence" value="ECO:0007669"/>
    <property type="project" value="UniProtKB-KW"/>
</dbReference>
<sequence>MTEQQKLSAQTADNAGTAGLTDSTVRVEVGGMQVAQVLYDFVTEAVLPRVGVDAEKFWSGFASIARDLTPRNRELLARRDELQALIDDYHRNNSGTAIDQDAYEEFLKEIGYLVEPPEAAEIRTQNIDKEISSTAGPQLVVPILNARFALNAANARWGSLYDALYGTNAIPETDGAEKGNEYNPIRGQKVIEWGREFLDNVVPLDGASHADVDKYNISDGKLAAHIGDDVYRLKNRDAYRGFTGNFLDPEAILLETNGLHIELQIDPVHPIGKADKTGLKDILLESAITTIMDFEDSVAAVDAEDKTLGYTNWFGLNTGELNEEVSKNGRSFTRELNSDRVYIGRNGTELVLHGRSLLFVRNVGHLMQNPSILIDGEEIFEGIMDAVITSVCAIPGIAPQNKKRNSRKGSIYIVKPKQHGPEEVAFTNELFGRVEDLLELPRYTLKVGVMDEERRTSVNLDACIMEVADRLAFINTGFLDRTGDEIHTSMEAGAMVRKADMQTAPWKQSYEDNNVDAGIQRGLPGKAQIGKGMWAMTELMAEMLEKKIGQPREGANTAWVPSPTGATLHATHYHLVDVFAVQAELRVAGRRDTLRNILTIPLALNAEWSAEEKKEELDNNCQSILGYVVRWVEQGVGCSKVPDIHNIALMEDRATLRISSQMLANWIRHDVVSEEQVVESLERMAVVVDKQNAGDDAYRDMAPNYDASIAFQAAKQLIFEGTKSPAGYTEPILHARRREFKAQN</sequence>
<evidence type="ECO:0000256" key="6">
    <source>
        <dbReference type="ARBA" id="ARBA00022723"/>
    </source>
</evidence>
<feature type="active site" description="Proton donor" evidence="10 12">
    <location>
        <position position="652"/>
    </location>
</feature>
<evidence type="ECO:0000256" key="8">
    <source>
        <dbReference type="ARBA" id="ARBA00023097"/>
    </source>
</evidence>
<dbReference type="PANTHER" id="PTHR42739">
    <property type="entry name" value="MALATE SYNTHASE G"/>
    <property type="match status" value="1"/>
</dbReference>
<dbReference type="AlphaFoldDB" id="A0A172QV25"/>
<comment type="similarity">
    <text evidence="10 13">Belongs to the malate synthase family. GlcB subfamily.</text>
</comment>
<gene>
    <name evidence="10" type="primary">glcB</name>
    <name evidence="18" type="ORF">ccrud_10335</name>
</gene>
<evidence type="ECO:0000256" key="2">
    <source>
        <dbReference type="ARBA" id="ARBA00022435"/>
    </source>
</evidence>
<evidence type="ECO:0000259" key="17">
    <source>
        <dbReference type="Pfam" id="PF20659"/>
    </source>
</evidence>
<feature type="domain" description="Malate synthase G alpha-beta insertion" evidence="16">
    <location>
        <begin position="182"/>
        <end position="255"/>
    </location>
</feature>
<dbReference type="GO" id="GO:0000287">
    <property type="term" value="F:magnesium ion binding"/>
    <property type="evidence" value="ECO:0007669"/>
    <property type="project" value="TreeGrafter"/>
</dbReference>
<accession>A0A172QV25</accession>
<dbReference type="PANTHER" id="PTHR42739:SF1">
    <property type="entry name" value="MALATE SYNTHASE G"/>
    <property type="match status" value="1"/>
</dbReference>
<dbReference type="InterPro" id="IPR048356">
    <property type="entry name" value="MS_N"/>
</dbReference>
<evidence type="ECO:0000259" key="15">
    <source>
        <dbReference type="Pfam" id="PF20656"/>
    </source>
</evidence>
<comment type="function">
    <text evidence="10">Involved in the glycolate utilization. Catalyzes the condensation and subsequent hydrolysis of acetyl-coenzyme A (acetyl-CoA) and glyoxylate to form malate and CoA.</text>
</comment>
<organism evidence="18 19">
    <name type="scientific">Corynebacterium crudilactis</name>
    <dbReference type="NCBI Taxonomy" id="1652495"/>
    <lineage>
        <taxon>Bacteria</taxon>
        <taxon>Bacillati</taxon>
        <taxon>Actinomycetota</taxon>
        <taxon>Actinomycetes</taxon>
        <taxon>Mycobacteriales</taxon>
        <taxon>Corynebacteriaceae</taxon>
        <taxon>Corynebacterium</taxon>
    </lineage>
</organism>
<dbReference type="EC" id="2.3.3.9" evidence="10 11"/>
<feature type="binding site" evidence="10">
    <location>
        <position position="452"/>
    </location>
    <ligand>
        <name>Mg(2+)</name>
        <dbReference type="ChEBI" id="CHEBI:18420"/>
    </ligand>
</feature>
<feature type="active site" description="Proton acceptor" evidence="10 12">
    <location>
        <position position="361"/>
    </location>
</feature>
<evidence type="ECO:0000256" key="5">
    <source>
        <dbReference type="ARBA" id="ARBA00022679"/>
    </source>
</evidence>
<feature type="binding site" evidence="10">
    <location>
        <position position="334"/>
    </location>
    <ligand>
        <name>acetyl-CoA</name>
        <dbReference type="ChEBI" id="CHEBI:57288"/>
    </ligand>
</feature>
<dbReference type="RefSeq" id="WP_066567172.1">
    <property type="nucleotide sequence ID" value="NZ_CP015622.1"/>
</dbReference>
<dbReference type="InterPro" id="IPR046363">
    <property type="entry name" value="MS_N_TIM-barrel_dom"/>
</dbReference>
<feature type="binding site" evidence="10">
    <location>
        <position position="452"/>
    </location>
    <ligand>
        <name>glyoxylate</name>
        <dbReference type="ChEBI" id="CHEBI:36655"/>
    </ligand>
</feature>
<protein>
    <recommendedName>
        <fullName evidence="10 11">Malate synthase G</fullName>
        <ecNumber evidence="10 11">2.3.3.9</ecNumber>
    </recommendedName>
</protein>
<comment type="catalytic activity">
    <reaction evidence="9 10 13">
        <text>glyoxylate + acetyl-CoA + H2O = (S)-malate + CoA + H(+)</text>
        <dbReference type="Rhea" id="RHEA:18181"/>
        <dbReference type="ChEBI" id="CHEBI:15377"/>
        <dbReference type="ChEBI" id="CHEBI:15378"/>
        <dbReference type="ChEBI" id="CHEBI:15589"/>
        <dbReference type="ChEBI" id="CHEBI:36655"/>
        <dbReference type="ChEBI" id="CHEBI:57287"/>
        <dbReference type="ChEBI" id="CHEBI:57288"/>
        <dbReference type="EC" id="2.3.3.9"/>
    </reaction>
</comment>
<evidence type="ECO:0000256" key="13">
    <source>
        <dbReference type="RuleBase" id="RU003572"/>
    </source>
</evidence>
<dbReference type="STRING" id="1652495.ccrud_10335"/>
<keyword evidence="6 10" id="KW-0479">Metal-binding</keyword>
<evidence type="ECO:0000313" key="19">
    <source>
        <dbReference type="Proteomes" id="UP000076929"/>
    </source>
</evidence>
<evidence type="ECO:0000256" key="4">
    <source>
        <dbReference type="ARBA" id="ARBA00022532"/>
    </source>
</evidence>
<feature type="domain" description="Malate synthase C-terminal" evidence="17">
    <location>
        <begin position="612"/>
        <end position="717"/>
    </location>
</feature>
<dbReference type="NCBIfam" id="NF002825">
    <property type="entry name" value="PRK02999.1"/>
    <property type="match status" value="1"/>
</dbReference>
<dbReference type="OrthoDB" id="9762054at2"/>
<proteinExistence type="inferred from homology"/>
<dbReference type="Gene3D" id="1.20.1220.12">
    <property type="entry name" value="Malate synthase, domain III"/>
    <property type="match status" value="1"/>
</dbReference>
<feature type="binding site" evidence="10">
    <location>
        <position position="561"/>
    </location>
    <ligand>
        <name>acetyl-CoA</name>
        <dbReference type="ChEBI" id="CHEBI:57288"/>
    </ligand>
</feature>
<dbReference type="InterPro" id="IPR044856">
    <property type="entry name" value="Malate_synth_C_sf"/>
</dbReference>
<dbReference type="Pfam" id="PF20659">
    <property type="entry name" value="MS_C"/>
    <property type="match status" value="1"/>
</dbReference>
<evidence type="ECO:0000313" key="18">
    <source>
        <dbReference type="EMBL" id="ANE04559.1"/>
    </source>
</evidence>
<keyword evidence="5 10" id="KW-0808">Transferase</keyword>
<comment type="caution">
    <text evidence="10">Lacks conserved residue(s) required for the propagation of feature annotation.</text>
</comment>
<evidence type="ECO:0000256" key="9">
    <source>
        <dbReference type="ARBA" id="ARBA00047918"/>
    </source>
</evidence>
<comment type="pathway">
    <text evidence="10 13">Carbohydrate metabolism; glyoxylate cycle; (S)-malate from isocitrate: step 2/2.</text>
</comment>
<feature type="domain" description="Malate synthase N-terminal" evidence="15">
    <location>
        <begin position="38"/>
        <end position="97"/>
    </location>
</feature>
<dbReference type="HAMAP" id="MF_00641">
    <property type="entry name" value="Malate_synth_G"/>
    <property type="match status" value="1"/>
</dbReference>
<feature type="binding site" evidence="10">
    <location>
        <position position="480"/>
    </location>
    <ligand>
        <name>Mg(2+)</name>
        <dbReference type="ChEBI" id="CHEBI:18420"/>
    </ligand>
</feature>
<evidence type="ECO:0000259" key="14">
    <source>
        <dbReference type="Pfam" id="PF01274"/>
    </source>
</evidence>
<comment type="subunit">
    <text evidence="10">Monomer.</text>
</comment>
<dbReference type="SUPFAM" id="SSF51645">
    <property type="entry name" value="Malate synthase G"/>
    <property type="match status" value="1"/>
</dbReference>
<evidence type="ECO:0000256" key="3">
    <source>
        <dbReference type="ARBA" id="ARBA00022490"/>
    </source>
</evidence>
<dbReference type="Pfam" id="PF20658">
    <property type="entry name" value="MSG_insertion"/>
    <property type="match status" value="1"/>
</dbReference>
<dbReference type="KEGG" id="ccjz:ccrud_10335"/>
<dbReference type="GO" id="GO:0004474">
    <property type="term" value="F:malate synthase activity"/>
    <property type="evidence" value="ECO:0007669"/>
    <property type="project" value="UniProtKB-UniRule"/>
</dbReference>
<feature type="binding site" evidence="10">
    <location>
        <position position="297"/>
    </location>
    <ligand>
        <name>acetyl-CoA</name>
        <dbReference type="ChEBI" id="CHEBI:57288"/>
    </ligand>
</feature>
<comment type="subcellular location">
    <subcellularLocation>
        <location evidence="10 13">Cytoplasm</location>
    </subcellularLocation>
</comment>
<dbReference type="Pfam" id="PF20656">
    <property type="entry name" value="MS_N"/>
    <property type="match status" value="1"/>
</dbReference>
<evidence type="ECO:0000256" key="10">
    <source>
        <dbReference type="HAMAP-Rule" id="MF_00641"/>
    </source>
</evidence>
<evidence type="ECO:0000259" key="16">
    <source>
        <dbReference type="Pfam" id="PF20658"/>
    </source>
</evidence>
<feature type="binding site" evidence="10">
    <location>
        <begin position="147"/>
        <end position="148"/>
    </location>
    <ligand>
        <name>acetyl-CoA</name>
        <dbReference type="ChEBI" id="CHEBI:57288"/>
    </ligand>
</feature>
<dbReference type="EMBL" id="CP015622">
    <property type="protein sequence ID" value="ANE04559.1"/>
    <property type="molecule type" value="Genomic_DNA"/>
</dbReference>
<dbReference type="UniPathway" id="UPA00703">
    <property type="reaction ID" value="UER00720"/>
</dbReference>
<dbReference type="InterPro" id="IPR048357">
    <property type="entry name" value="MSG_insertion"/>
</dbReference>
<dbReference type="InterPro" id="IPR011076">
    <property type="entry name" value="Malate_synth_sf"/>
</dbReference>
<dbReference type="InterPro" id="IPR006253">
    <property type="entry name" value="Malate_synthG"/>
</dbReference>
<evidence type="ECO:0000256" key="1">
    <source>
        <dbReference type="ARBA" id="ARBA00001946"/>
    </source>
</evidence>
<dbReference type="GO" id="GO:0005829">
    <property type="term" value="C:cytosol"/>
    <property type="evidence" value="ECO:0007669"/>
    <property type="project" value="TreeGrafter"/>
</dbReference>
<keyword evidence="2 10" id="KW-0329">Glyoxylate bypass</keyword>
<dbReference type="Pfam" id="PF01274">
    <property type="entry name" value="MS_TIM-barrel"/>
    <property type="match status" value="1"/>
</dbReference>
<dbReference type="InterPro" id="IPR001465">
    <property type="entry name" value="Malate_synthase_TIM"/>
</dbReference>
<keyword evidence="3 10" id="KW-0963">Cytoplasm</keyword>
<dbReference type="GO" id="GO:0009436">
    <property type="term" value="P:glyoxylate catabolic process"/>
    <property type="evidence" value="ECO:0007669"/>
    <property type="project" value="TreeGrafter"/>
</dbReference>
<keyword evidence="19" id="KW-1185">Reference proteome</keyword>
<feature type="modified residue" description="Cysteine sulfenic acid (-SOH)" evidence="10">
    <location>
        <position position="638"/>
    </location>
</feature>
<dbReference type="InterPro" id="IPR048355">
    <property type="entry name" value="MS_C"/>
</dbReference>
<reference evidence="18 19" key="1">
    <citation type="submission" date="2016-05" db="EMBL/GenBank/DDBJ databases">
        <title>Complete genome sequence of Corynebacterium crudilactis, a new Corynebacterium species isolated from raw cow's milk.</title>
        <authorList>
            <person name="Christian R."/>
            <person name="Zimmermann J."/>
            <person name="Lipski A."/>
            <person name="Kalinowski J."/>
        </authorList>
    </citation>
    <scope>NUCLEOTIDE SEQUENCE [LARGE SCALE GENOMIC DNA]</scope>
    <source>
        <strain evidence="18 19">JZ16</strain>
    </source>
</reference>
<keyword evidence="7 10" id="KW-0460">Magnesium</keyword>